<dbReference type="Pfam" id="PF00665">
    <property type="entry name" value="rve"/>
    <property type="match status" value="1"/>
</dbReference>
<dbReference type="InterPro" id="IPR012337">
    <property type="entry name" value="RNaseH-like_sf"/>
</dbReference>
<gene>
    <name evidence="3" type="ORF">GCM10009762_27930</name>
</gene>
<comment type="caution">
    <text evidence="3">The sequence shown here is derived from an EMBL/GenBank/DDBJ whole genome shotgun (WGS) entry which is preliminary data.</text>
</comment>
<dbReference type="SUPFAM" id="SSF53098">
    <property type="entry name" value="Ribonuclease H-like"/>
    <property type="match status" value="1"/>
</dbReference>
<accession>A0ABN2C740</accession>
<evidence type="ECO:0000259" key="2">
    <source>
        <dbReference type="PROSITE" id="PS50994"/>
    </source>
</evidence>
<evidence type="ECO:0000313" key="4">
    <source>
        <dbReference type="Proteomes" id="UP001501288"/>
    </source>
</evidence>
<dbReference type="InterPro" id="IPR001584">
    <property type="entry name" value="Integrase_cat-core"/>
</dbReference>
<dbReference type="InterPro" id="IPR050900">
    <property type="entry name" value="Transposase_IS3/IS150/IS904"/>
</dbReference>
<dbReference type="NCBIfam" id="NF033516">
    <property type="entry name" value="transpos_IS3"/>
    <property type="match status" value="1"/>
</dbReference>
<sequence>MIDVLADTGFPVNTCCRVLGVSRQGYYRYKRRPTSATQLRREWLTGLINEVHIASRGTYGYRRVHAELTLGMGLTCSSRLISVLMTNAGIRGLPGPKRIARLRGVATADDLVNRKFHRLAPNELWVTDITEHPTKEGKVYCAAVLDAYSRRIVGWAIDSRQDATLVVNALDMAIRNRKPKPGGIVHADHGAQFTSWVFGEKIRSAGLLPSFGTVGDGYDNAMMESFWSSMQIELLNRRRWKTRVELSTAMFEYIEVFYNRQRRHSALGYVSPIQYELASTRTQKSA</sequence>
<reference evidence="3 4" key="1">
    <citation type="journal article" date="2019" name="Int. J. Syst. Evol. Microbiol.">
        <title>The Global Catalogue of Microorganisms (GCM) 10K type strain sequencing project: providing services to taxonomists for standard genome sequencing and annotation.</title>
        <authorList>
            <consortium name="The Broad Institute Genomics Platform"/>
            <consortium name="The Broad Institute Genome Sequencing Center for Infectious Disease"/>
            <person name="Wu L."/>
            <person name="Ma J."/>
        </authorList>
    </citation>
    <scope>NUCLEOTIDE SEQUENCE [LARGE SCALE GENOMIC DNA]</scope>
    <source>
        <strain evidence="3 4">JCM 14588</strain>
    </source>
</reference>
<dbReference type="InterPro" id="IPR025948">
    <property type="entry name" value="HTH-like_dom"/>
</dbReference>
<organism evidence="3 4">
    <name type="scientific">Dermacoccus barathri</name>
    <dbReference type="NCBI Taxonomy" id="322601"/>
    <lineage>
        <taxon>Bacteria</taxon>
        <taxon>Bacillati</taxon>
        <taxon>Actinomycetota</taxon>
        <taxon>Actinomycetes</taxon>
        <taxon>Micrococcales</taxon>
        <taxon>Dermacoccaceae</taxon>
        <taxon>Dermacoccus</taxon>
    </lineage>
</organism>
<dbReference type="Pfam" id="PF13333">
    <property type="entry name" value="rve_2"/>
    <property type="match status" value="1"/>
</dbReference>
<feature type="domain" description="Integrase catalytic" evidence="2">
    <location>
        <begin position="117"/>
        <end position="280"/>
    </location>
</feature>
<name>A0ABN2C740_9MICO</name>
<proteinExistence type="predicted"/>
<dbReference type="EMBL" id="BAAANV010000068">
    <property type="protein sequence ID" value="GAA1553684.1"/>
    <property type="molecule type" value="Genomic_DNA"/>
</dbReference>
<evidence type="ECO:0000256" key="1">
    <source>
        <dbReference type="ARBA" id="ARBA00002286"/>
    </source>
</evidence>
<dbReference type="InterPro" id="IPR048020">
    <property type="entry name" value="Transpos_IS3"/>
</dbReference>
<dbReference type="InterPro" id="IPR036397">
    <property type="entry name" value="RNaseH_sf"/>
</dbReference>
<evidence type="ECO:0000313" key="3">
    <source>
        <dbReference type="EMBL" id="GAA1553684.1"/>
    </source>
</evidence>
<comment type="function">
    <text evidence="1">Involved in the transposition of the insertion sequence.</text>
</comment>
<dbReference type="Gene3D" id="3.30.420.10">
    <property type="entry name" value="Ribonuclease H-like superfamily/Ribonuclease H"/>
    <property type="match status" value="1"/>
</dbReference>
<dbReference type="Proteomes" id="UP001501288">
    <property type="component" value="Unassembled WGS sequence"/>
</dbReference>
<protein>
    <recommendedName>
        <fullName evidence="2">Integrase catalytic domain-containing protein</fullName>
    </recommendedName>
</protein>
<dbReference type="PANTHER" id="PTHR46889:SF4">
    <property type="entry name" value="TRANSPOSASE INSO FOR INSERTION SEQUENCE ELEMENT IS911B-RELATED"/>
    <property type="match status" value="1"/>
</dbReference>
<keyword evidence="4" id="KW-1185">Reference proteome</keyword>
<dbReference type="PROSITE" id="PS50994">
    <property type="entry name" value="INTEGRASE"/>
    <property type="match status" value="1"/>
</dbReference>
<dbReference type="Pfam" id="PF13276">
    <property type="entry name" value="HTH_21"/>
    <property type="match status" value="1"/>
</dbReference>
<dbReference type="PANTHER" id="PTHR46889">
    <property type="entry name" value="TRANSPOSASE INSF FOR INSERTION SEQUENCE IS3B-RELATED"/>
    <property type="match status" value="1"/>
</dbReference>